<evidence type="ECO:0000313" key="13">
    <source>
        <dbReference type="EMBL" id="GFH45807.1"/>
    </source>
</evidence>
<keyword evidence="14" id="KW-1185">Reference proteome</keyword>
<proteinExistence type="predicted"/>
<dbReference type="PANTHER" id="PTHR10106:SF0">
    <property type="entry name" value="LD36721P"/>
    <property type="match status" value="1"/>
</dbReference>
<comment type="cofactor">
    <cofactor evidence="1">
        <name>heme b</name>
        <dbReference type="ChEBI" id="CHEBI:60344"/>
    </cofactor>
</comment>
<feature type="transmembrane region" description="Helical" evidence="11">
    <location>
        <begin position="42"/>
        <end position="62"/>
    </location>
</feature>
<evidence type="ECO:0000256" key="1">
    <source>
        <dbReference type="ARBA" id="ARBA00001970"/>
    </source>
</evidence>
<gene>
    <name evidence="13" type="ORF">CTEN210_02281</name>
</gene>
<dbReference type="Pfam" id="PF03188">
    <property type="entry name" value="Cytochrom_B561"/>
    <property type="match status" value="1"/>
</dbReference>
<feature type="transmembrane region" description="Helical" evidence="11">
    <location>
        <begin position="105"/>
        <end position="129"/>
    </location>
</feature>
<keyword evidence="9" id="KW-0408">Iron</keyword>
<feature type="transmembrane region" description="Helical" evidence="11">
    <location>
        <begin position="149"/>
        <end position="169"/>
    </location>
</feature>
<feature type="transmembrane region" description="Helical" evidence="11">
    <location>
        <begin position="74"/>
        <end position="93"/>
    </location>
</feature>
<dbReference type="SMART" id="SM00665">
    <property type="entry name" value="B561"/>
    <property type="match status" value="1"/>
</dbReference>
<evidence type="ECO:0000256" key="7">
    <source>
        <dbReference type="ARBA" id="ARBA00022982"/>
    </source>
</evidence>
<organism evidence="13 14">
    <name type="scientific">Chaetoceros tenuissimus</name>
    <dbReference type="NCBI Taxonomy" id="426638"/>
    <lineage>
        <taxon>Eukaryota</taxon>
        <taxon>Sar</taxon>
        <taxon>Stramenopiles</taxon>
        <taxon>Ochrophyta</taxon>
        <taxon>Bacillariophyta</taxon>
        <taxon>Coscinodiscophyceae</taxon>
        <taxon>Chaetocerotophycidae</taxon>
        <taxon>Chaetocerotales</taxon>
        <taxon>Chaetocerotaceae</taxon>
        <taxon>Chaetoceros</taxon>
    </lineage>
</organism>
<dbReference type="AlphaFoldDB" id="A0AAD3CGR6"/>
<evidence type="ECO:0000256" key="2">
    <source>
        <dbReference type="ARBA" id="ARBA00004141"/>
    </source>
</evidence>
<evidence type="ECO:0000256" key="11">
    <source>
        <dbReference type="SAM" id="Phobius"/>
    </source>
</evidence>
<evidence type="ECO:0000313" key="14">
    <source>
        <dbReference type="Proteomes" id="UP001054902"/>
    </source>
</evidence>
<keyword evidence="10 11" id="KW-0472">Membrane</keyword>
<evidence type="ECO:0000256" key="9">
    <source>
        <dbReference type="ARBA" id="ARBA00023004"/>
    </source>
</evidence>
<name>A0AAD3CGR6_9STRA</name>
<feature type="domain" description="Cytochrome b561" evidence="12">
    <location>
        <begin position="5"/>
        <end position="192"/>
    </location>
</feature>
<evidence type="ECO:0000256" key="5">
    <source>
        <dbReference type="ARBA" id="ARBA00022692"/>
    </source>
</evidence>
<dbReference type="Proteomes" id="UP001054902">
    <property type="component" value="Unassembled WGS sequence"/>
</dbReference>
<feature type="transmembrane region" description="Helical" evidence="11">
    <location>
        <begin position="12"/>
        <end position="30"/>
    </location>
</feature>
<evidence type="ECO:0000256" key="10">
    <source>
        <dbReference type="ARBA" id="ARBA00023136"/>
    </source>
</evidence>
<evidence type="ECO:0000256" key="4">
    <source>
        <dbReference type="ARBA" id="ARBA00022617"/>
    </source>
</evidence>
<dbReference type="InterPro" id="IPR006593">
    <property type="entry name" value="Cyt_b561/ferric_Rdtase_TM"/>
</dbReference>
<keyword evidence="5 11" id="KW-0812">Transmembrane</keyword>
<protein>
    <recommendedName>
        <fullName evidence="12">Cytochrome b561 domain-containing protein</fullName>
    </recommendedName>
</protein>
<dbReference type="InterPro" id="IPR043205">
    <property type="entry name" value="CYB561/CYBRD1-like"/>
</dbReference>
<comment type="subcellular location">
    <subcellularLocation>
        <location evidence="2">Membrane</location>
        <topology evidence="2">Multi-pass membrane protein</topology>
    </subcellularLocation>
</comment>
<dbReference type="GO" id="GO:0016020">
    <property type="term" value="C:membrane"/>
    <property type="evidence" value="ECO:0007669"/>
    <property type="project" value="UniProtKB-SubCell"/>
</dbReference>
<reference evidence="13 14" key="1">
    <citation type="journal article" date="2021" name="Sci. Rep.">
        <title>The genome of the diatom Chaetoceros tenuissimus carries an ancient integrated fragment of an extant virus.</title>
        <authorList>
            <person name="Hongo Y."/>
            <person name="Kimura K."/>
            <person name="Takaki Y."/>
            <person name="Yoshida Y."/>
            <person name="Baba S."/>
            <person name="Kobayashi G."/>
            <person name="Nagasaki K."/>
            <person name="Hano T."/>
            <person name="Tomaru Y."/>
        </authorList>
    </citation>
    <scope>NUCLEOTIDE SEQUENCE [LARGE SCALE GENOMIC DNA]</scope>
    <source>
        <strain evidence="13 14">NIES-3715</strain>
    </source>
</reference>
<dbReference type="EMBL" id="BLLK01000022">
    <property type="protein sequence ID" value="GFH45807.1"/>
    <property type="molecule type" value="Genomic_DNA"/>
</dbReference>
<keyword evidence="4" id="KW-0349">Heme</keyword>
<comment type="caution">
    <text evidence="13">The sequence shown here is derived from an EMBL/GenBank/DDBJ whole genome shotgun (WGS) entry which is preliminary data.</text>
</comment>
<evidence type="ECO:0000256" key="3">
    <source>
        <dbReference type="ARBA" id="ARBA00022448"/>
    </source>
</evidence>
<dbReference type="PANTHER" id="PTHR10106">
    <property type="entry name" value="CYTOCHROME B561-RELATED"/>
    <property type="match status" value="1"/>
</dbReference>
<keyword evidence="6" id="KW-0479">Metal-binding</keyword>
<keyword evidence="7" id="KW-0249">Electron transport</keyword>
<dbReference type="GO" id="GO:0016491">
    <property type="term" value="F:oxidoreductase activity"/>
    <property type="evidence" value="ECO:0007669"/>
    <property type="project" value="InterPro"/>
</dbReference>
<evidence type="ECO:0000256" key="6">
    <source>
        <dbReference type="ARBA" id="ARBA00022723"/>
    </source>
</evidence>
<sequence length="192" mass="21081">MPGPTISEERKNTLVLVFSIFTFLAGYIAATQPSGAGWRFFSWHPFLMVFGFIGMMGSAAIIKKKGGYSNTKTHGILSSLGLVTAFVGLWVIYENKERMGKEHITTTHALCGIITISLAVMPALAGAIFLHPDFGIDKTNQLYRKVHKWFARIVIASAWITCVFGLMQLTSDMKILSIFAVPLAILAPLTLL</sequence>
<evidence type="ECO:0000256" key="8">
    <source>
        <dbReference type="ARBA" id="ARBA00022989"/>
    </source>
</evidence>
<dbReference type="PROSITE" id="PS50939">
    <property type="entry name" value="CYTOCHROME_B561"/>
    <property type="match status" value="1"/>
</dbReference>
<dbReference type="CDD" id="cd08761">
    <property type="entry name" value="Cyt_b561_CYB561D2_like"/>
    <property type="match status" value="1"/>
</dbReference>
<accession>A0AAD3CGR6</accession>
<evidence type="ECO:0000259" key="12">
    <source>
        <dbReference type="PROSITE" id="PS50939"/>
    </source>
</evidence>
<keyword evidence="3" id="KW-0813">Transport</keyword>
<dbReference type="Gene3D" id="1.20.120.1770">
    <property type="match status" value="1"/>
</dbReference>
<dbReference type="GO" id="GO:0046872">
    <property type="term" value="F:metal ion binding"/>
    <property type="evidence" value="ECO:0007669"/>
    <property type="project" value="UniProtKB-KW"/>
</dbReference>
<keyword evidence="8 11" id="KW-1133">Transmembrane helix</keyword>